<organism evidence="1 2">
    <name type="scientific">Capnocytophaga canis</name>
    <dbReference type="NCBI Taxonomy" id="1848903"/>
    <lineage>
        <taxon>Bacteria</taxon>
        <taxon>Pseudomonadati</taxon>
        <taxon>Bacteroidota</taxon>
        <taxon>Flavobacteriia</taxon>
        <taxon>Flavobacteriales</taxon>
        <taxon>Flavobacteriaceae</taxon>
        <taxon>Capnocytophaga</taxon>
    </lineage>
</organism>
<dbReference type="AlphaFoldDB" id="A0A0B7IPI9"/>
<name>A0A0B7IPI9_9FLAO</name>
<dbReference type="Proteomes" id="UP000038200">
    <property type="component" value="Unassembled WGS sequence"/>
</dbReference>
<dbReference type="EMBL" id="CDOL01000112">
    <property type="protein sequence ID" value="CEN51947.1"/>
    <property type="molecule type" value="Genomic_DNA"/>
</dbReference>
<protein>
    <submittedName>
        <fullName evidence="1">Uncharacterized protein</fullName>
    </submittedName>
</protein>
<accession>A0A0B7IPI9</accession>
<reference evidence="1 2" key="1">
    <citation type="submission" date="2015-01" db="EMBL/GenBank/DDBJ databases">
        <authorList>
            <person name="Xiang T."/>
            <person name="Song Y."/>
            <person name="Huang L."/>
            <person name="Wang B."/>
            <person name="Wu P."/>
        </authorList>
    </citation>
    <scope>NUCLEOTIDE SEQUENCE [LARGE SCALE GENOMIC DNA]</scope>
    <source>
        <strain evidence="1 2">CcD93</strain>
    </source>
</reference>
<evidence type="ECO:0000313" key="1">
    <source>
        <dbReference type="EMBL" id="CEN51947.1"/>
    </source>
</evidence>
<evidence type="ECO:0000313" key="2">
    <source>
        <dbReference type="Proteomes" id="UP000038200"/>
    </source>
</evidence>
<proteinExistence type="predicted"/>
<gene>
    <name evidence="1" type="ORF">CCAND93_20052</name>
</gene>
<sequence length="77" mass="9579">MSVQLSLFDDTFFDKNKEKTRDDYGVFGYRNLTIHEKINYRYNFNKIFVEALTVRFSKMWVFKRFIYYSECSLIYKR</sequence>